<evidence type="ECO:0000313" key="2">
    <source>
        <dbReference type="EMBL" id="GEK22888.1"/>
    </source>
</evidence>
<feature type="region of interest" description="Disordered" evidence="1">
    <location>
        <begin position="29"/>
        <end position="52"/>
    </location>
</feature>
<evidence type="ECO:0000313" key="3">
    <source>
        <dbReference type="Proteomes" id="UP000321118"/>
    </source>
</evidence>
<proteinExistence type="predicted"/>
<reference evidence="2 3" key="1">
    <citation type="submission" date="2019-07" db="EMBL/GenBank/DDBJ databases">
        <title>Whole genome shotgun sequence of Cellulomonas xylanilytica NBRC 101102.</title>
        <authorList>
            <person name="Hosoyama A."/>
            <person name="Uohara A."/>
            <person name="Ohji S."/>
            <person name="Ichikawa N."/>
        </authorList>
    </citation>
    <scope>NUCLEOTIDE SEQUENCE [LARGE SCALE GENOMIC DNA]</scope>
    <source>
        <strain evidence="2 3">NBRC 101102</strain>
    </source>
</reference>
<dbReference type="AlphaFoldDB" id="A0A510V7P0"/>
<keyword evidence="3" id="KW-1185">Reference proteome</keyword>
<dbReference type="EMBL" id="BJUB01000011">
    <property type="protein sequence ID" value="GEK22888.1"/>
    <property type="molecule type" value="Genomic_DNA"/>
</dbReference>
<dbReference type="InterPro" id="IPR021660">
    <property type="entry name" value="DUF3253"/>
</dbReference>
<comment type="caution">
    <text evidence="2">The sequence shown here is derived from an EMBL/GenBank/DDBJ whole genome shotgun (WGS) entry which is preliminary data.</text>
</comment>
<dbReference type="InterPro" id="IPR036388">
    <property type="entry name" value="WH-like_DNA-bd_sf"/>
</dbReference>
<accession>A0A510V7P0</accession>
<dbReference type="Proteomes" id="UP000321118">
    <property type="component" value="Unassembled WGS sequence"/>
</dbReference>
<organism evidence="2 3">
    <name type="scientific">Cellulomonas xylanilytica</name>
    <dbReference type="NCBI Taxonomy" id="233583"/>
    <lineage>
        <taxon>Bacteria</taxon>
        <taxon>Bacillati</taxon>
        <taxon>Actinomycetota</taxon>
        <taxon>Actinomycetes</taxon>
        <taxon>Micrococcales</taxon>
        <taxon>Cellulomonadaceae</taxon>
        <taxon>Cellulomonas</taxon>
    </lineage>
</organism>
<name>A0A510V7P0_9CELL</name>
<evidence type="ECO:0008006" key="4">
    <source>
        <dbReference type="Google" id="ProtNLM"/>
    </source>
</evidence>
<dbReference type="SUPFAM" id="SSF46785">
    <property type="entry name" value="Winged helix' DNA-binding domain"/>
    <property type="match status" value="1"/>
</dbReference>
<dbReference type="Gene3D" id="1.10.10.10">
    <property type="entry name" value="Winged helix-like DNA-binding domain superfamily/Winged helix DNA-binding domain"/>
    <property type="match status" value="1"/>
</dbReference>
<dbReference type="Pfam" id="PF11625">
    <property type="entry name" value="DUF3253"/>
    <property type="match status" value="1"/>
</dbReference>
<gene>
    <name evidence="2" type="ORF">CXY01_34080</name>
</gene>
<dbReference type="InterPro" id="IPR036390">
    <property type="entry name" value="WH_DNA-bd_sf"/>
</dbReference>
<sequence length="133" mass="14316">MWAWRSTGLSNVSWSGDIVISSRGFDNDIGPPLRMAHRQTRPHADPVPDSSDSALEQAIVDLLARRAPDATICPSEAARAIGGASWRPLMEPARAAARRLVDAGTIEVTQGGQVIDPSTARGPIRLRRRTGEP</sequence>
<protein>
    <recommendedName>
        <fullName evidence="4">S-adenosylmethionine tRNA ribosyltransferase</fullName>
    </recommendedName>
</protein>
<evidence type="ECO:0000256" key="1">
    <source>
        <dbReference type="SAM" id="MobiDB-lite"/>
    </source>
</evidence>